<organism evidence="3 4">
    <name type="scientific">Atractosteus spatula</name>
    <name type="common">Alligator gar</name>
    <name type="synonym">Lepisosteus spatula</name>
    <dbReference type="NCBI Taxonomy" id="7917"/>
    <lineage>
        <taxon>Eukaryota</taxon>
        <taxon>Metazoa</taxon>
        <taxon>Chordata</taxon>
        <taxon>Craniata</taxon>
        <taxon>Vertebrata</taxon>
        <taxon>Euteleostomi</taxon>
        <taxon>Actinopterygii</taxon>
        <taxon>Neopterygii</taxon>
        <taxon>Holostei</taxon>
        <taxon>Semionotiformes</taxon>
        <taxon>Lepisosteidae</taxon>
        <taxon>Atractosteus</taxon>
    </lineage>
</organism>
<sequence>MLQQILKDMYIDPDVLEALNEEQKKILFLKMRQEQVRRWKEREESLEKEGASSVLGKPKPRKDSTKNVSWLLGKDGDVHVCVIGESPGSTTSELIFSELGERKVAGSFIRRHETGNLKNHLLNKTPSSEPFLKTKENIPAAQDDGIQLHFKGIPAHSNTAPGSLHSQEIPQDTKAYHQAFSQHETNRDPHSSSIVLEEEKDSDTSPADPQDPELCYRPHPISRYSVKLRPEHVESQANNSDKSKDFKVVPAARKPVPESGREDGQAPPKGSFARGRVAELAKSFNGLQVSSGKSARVKPPVPTKPAHLQIASSSTFR</sequence>
<accession>A0A8J7T8X1</accession>
<feature type="non-terminal residue" evidence="3">
    <location>
        <position position="317"/>
    </location>
</feature>
<feature type="non-terminal residue" evidence="3">
    <location>
        <position position="1"/>
    </location>
</feature>
<reference evidence="3" key="1">
    <citation type="journal article" date="2021" name="Cell">
        <title>Tracing the genetic footprints of vertebrate landing in non-teleost ray-finned fishes.</title>
        <authorList>
            <person name="Bi X."/>
            <person name="Wang K."/>
            <person name="Yang L."/>
            <person name="Pan H."/>
            <person name="Jiang H."/>
            <person name="Wei Q."/>
            <person name="Fang M."/>
            <person name="Yu H."/>
            <person name="Zhu C."/>
            <person name="Cai Y."/>
            <person name="He Y."/>
            <person name="Gan X."/>
            <person name="Zeng H."/>
            <person name="Yu D."/>
            <person name="Zhu Y."/>
            <person name="Jiang H."/>
            <person name="Qiu Q."/>
            <person name="Yang H."/>
            <person name="Zhang Y.E."/>
            <person name="Wang W."/>
            <person name="Zhu M."/>
            <person name="He S."/>
            <person name="Zhang G."/>
        </authorList>
    </citation>
    <scope>NUCLEOTIDE SEQUENCE</scope>
    <source>
        <strain evidence="3">Allg_001</strain>
    </source>
</reference>
<gene>
    <name evidence="3" type="primary">Sh2d4b_2</name>
    <name evidence="3" type="ORF">GTO95_0014965</name>
</gene>
<feature type="region of interest" description="Disordered" evidence="2">
    <location>
        <begin position="178"/>
        <end position="317"/>
    </location>
</feature>
<feature type="region of interest" description="Disordered" evidence="2">
    <location>
        <begin position="39"/>
        <end position="67"/>
    </location>
</feature>
<dbReference type="GO" id="GO:0005737">
    <property type="term" value="C:cytoplasm"/>
    <property type="evidence" value="ECO:0007669"/>
    <property type="project" value="TreeGrafter"/>
</dbReference>
<evidence type="ECO:0000256" key="1">
    <source>
        <dbReference type="ARBA" id="ARBA00022999"/>
    </source>
</evidence>
<dbReference type="EMBL" id="JAAWVO010015222">
    <property type="protein sequence ID" value="MBN3314388.1"/>
    <property type="molecule type" value="Genomic_DNA"/>
</dbReference>
<proteinExistence type="predicted"/>
<keyword evidence="1" id="KW-0727">SH2 domain</keyword>
<dbReference type="PANTHER" id="PTHR14388:SF5">
    <property type="entry name" value="SH2 DOMAIN-CONTAINING PROTEIN 4A"/>
    <property type="match status" value="1"/>
</dbReference>
<feature type="compositionally biased region" description="Basic and acidic residues" evidence="2">
    <location>
        <begin position="39"/>
        <end position="50"/>
    </location>
</feature>
<evidence type="ECO:0000313" key="3">
    <source>
        <dbReference type="EMBL" id="MBN3314388.1"/>
    </source>
</evidence>
<name>A0A8J7T8X1_ATRSP</name>
<comment type="caution">
    <text evidence="3">The sequence shown here is derived from an EMBL/GenBank/DDBJ whole genome shotgun (WGS) entry which is preliminary data.</text>
</comment>
<evidence type="ECO:0000256" key="2">
    <source>
        <dbReference type="SAM" id="MobiDB-lite"/>
    </source>
</evidence>
<evidence type="ECO:0000313" key="4">
    <source>
        <dbReference type="Proteomes" id="UP000736164"/>
    </source>
</evidence>
<protein>
    <submittedName>
        <fullName evidence="3">SH24B protein</fullName>
    </submittedName>
</protein>
<dbReference type="AlphaFoldDB" id="A0A8J7T8X1"/>
<feature type="compositionally biased region" description="Basic and acidic residues" evidence="2">
    <location>
        <begin position="255"/>
        <end position="264"/>
    </location>
</feature>
<keyword evidence="4" id="KW-1185">Reference proteome</keyword>
<dbReference type="Proteomes" id="UP000736164">
    <property type="component" value="Unassembled WGS sequence"/>
</dbReference>
<dbReference type="PANTHER" id="PTHR14388">
    <property type="entry name" value="T CELL-SPECIFIC ADAPTER PROTEIN TSAD"/>
    <property type="match status" value="1"/>
</dbReference>